<dbReference type="InterPro" id="IPR005467">
    <property type="entry name" value="His_kinase_dom"/>
</dbReference>
<dbReference type="NCBIfam" id="TIGR00229">
    <property type="entry name" value="sensory_box"/>
    <property type="match status" value="1"/>
</dbReference>
<evidence type="ECO:0000313" key="9">
    <source>
        <dbReference type="EMBL" id="SAK60757.1"/>
    </source>
</evidence>
<evidence type="ECO:0000259" key="7">
    <source>
        <dbReference type="PROSITE" id="PS50112"/>
    </source>
</evidence>
<name>A0A158AUQ3_9BURK</name>
<feature type="domain" description="PAC" evidence="8">
    <location>
        <begin position="89"/>
        <end position="141"/>
    </location>
</feature>
<dbReference type="OrthoDB" id="5389366at2"/>
<comment type="catalytic activity">
    <reaction evidence="1">
        <text>ATP + protein L-histidine = ADP + protein N-phospho-L-histidine.</text>
        <dbReference type="EC" id="2.7.13.3"/>
    </reaction>
</comment>
<feature type="modified residue" description="4-aspartylphosphate" evidence="4">
    <location>
        <position position="445"/>
    </location>
</feature>
<dbReference type="InterPro" id="IPR001789">
    <property type="entry name" value="Sig_transdc_resp-reg_receiver"/>
</dbReference>
<accession>A0A158AUQ3</accession>
<dbReference type="InterPro" id="IPR000014">
    <property type="entry name" value="PAS"/>
</dbReference>
<dbReference type="SMART" id="SM00388">
    <property type="entry name" value="HisKA"/>
    <property type="match status" value="1"/>
</dbReference>
<evidence type="ECO:0000259" key="8">
    <source>
        <dbReference type="PROSITE" id="PS50113"/>
    </source>
</evidence>
<dbReference type="InterPro" id="IPR000700">
    <property type="entry name" value="PAS-assoc_C"/>
</dbReference>
<keyword evidence="10" id="KW-1185">Reference proteome</keyword>
<dbReference type="PROSITE" id="PS50112">
    <property type="entry name" value="PAS"/>
    <property type="match status" value="1"/>
</dbReference>
<evidence type="ECO:0000259" key="5">
    <source>
        <dbReference type="PROSITE" id="PS50109"/>
    </source>
</evidence>
<feature type="domain" description="PAS" evidence="7">
    <location>
        <begin position="14"/>
        <end position="87"/>
    </location>
</feature>
<evidence type="ECO:0000259" key="6">
    <source>
        <dbReference type="PROSITE" id="PS50110"/>
    </source>
</evidence>
<dbReference type="InterPro" id="IPR011006">
    <property type="entry name" value="CheY-like_superfamily"/>
</dbReference>
<evidence type="ECO:0000256" key="2">
    <source>
        <dbReference type="ARBA" id="ARBA00012438"/>
    </source>
</evidence>
<dbReference type="EC" id="2.7.13.3" evidence="2"/>
<dbReference type="RefSeq" id="WP_087045349.1">
    <property type="nucleotide sequence ID" value="NZ_FCOB02000009.1"/>
</dbReference>
<dbReference type="SMART" id="SM00448">
    <property type="entry name" value="REC"/>
    <property type="match status" value="1"/>
</dbReference>
<dbReference type="AlphaFoldDB" id="A0A158AUQ3"/>
<feature type="domain" description="Histidine kinase" evidence="5">
    <location>
        <begin position="161"/>
        <end position="380"/>
    </location>
</feature>
<gene>
    <name evidence="9" type="ORF">AWB83_02279</name>
</gene>
<dbReference type="CDD" id="cd00082">
    <property type="entry name" value="HisKA"/>
    <property type="match status" value="1"/>
</dbReference>
<organism evidence="9 10">
    <name type="scientific">Caballeronia ptereochthonis</name>
    <dbReference type="NCBI Taxonomy" id="1777144"/>
    <lineage>
        <taxon>Bacteria</taxon>
        <taxon>Pseudomonadati</taxon>
        <taxon>Pseudomonadota</taxon>
        <taxon>Betaproteobacteria</taxon>
        <taxon>Burkholderiales</taxon>
        <taxon>Burkholderiaceae</taxon>
        <taxon>Caballeronia</taxon>
    </lineage>
</organism>
<dbReference type="Proteomes" id="UP000054978">
    <property type="component" value="Unassembled WGS sequence"/>
</dbReference>
<dbReference type="SUPFAM" id="SSF52172">
    <property type="entry name" value="CheY-like"/>
    <property type="match status" value="1"/>
</dbReference>
<dbReference type="CDD" id="cd00130">
    <property type="entry name" value="PAS"/>
    <property type="match status" value="1"/>
</dbReference>
<keyword evidence="9" id="KW-0808">Transferase</keyword>
<dbReference type="PRINTS" id="PR00344">
    <property type="entry name" value="BCTRLSENSOR"/>
</dbReference>
<dbReference type="PANTHER" id="PTHR43065:SF49">
    <property type="entry name" value="HISTIDINE KINASE"/>
    <property type="match status" value="1"/>
</dbReference>
<dbReference type="Gene3D" id="3.30.565.10">
    <property type="entry name" value="Histidine kinase-like ATPase, C-terminal domain"/>
    <property type="match status" value="1"/>
</dbReference>
<evidence type="ECO:0000256" key="4">
    <source>
        <dbReference type="PROSITE-ProRule" id="PRU00169"/>
    </source>
</evidence>
<dbReference type="Gene3D" id="3.30.450.20">
    <property type="entry name" value="PAS domain"/>
    <property type="match status" value="1"/>
</dbReference>
<feature type="domain" description="Response regulatory" evidence="6">
    <location>
        <begin position="395"/>
        <end position="509"/>
    </location>
</feature>
<keyword evidence="3 4" id="KW-0597">Phosphoprotein</keyword>
<dbReference type="InterPro" id="IPR036890">
    <property type="entry name" value="HATPase_C_sf"/>
</dbReference>
<dbReference type="Pfam" id="PF02518">
    <property type="entry name" value="HATPase_c"/>
    <property type="match status" value="1"/>
</dbReference>
<dbReference type="Pfam" id="PF13426">
    <property type="entry name" value="PAS_9"/>
    <property type="match status" value="1"/>
</dbReference>
<dbReference type="SMART" id="SM00387">
    <property type="entry name" value="HATPase_c"/>
    <property type="match status" value="1"/>
</dbReference>
<evidence type="ECO:0000256" key="3">
    <source>
        <dbReference type="ARBA" id="ARBA00022553"/>
    </source>
</evidence>
<sequence>MGDIEKRPHGVSETEEQFRLLVQGVTDYAIFMLSPTGMVTSWNPGAERIKGYSNAEILGQHFSRFYTDEDRAAGAPALTLATAARDGRVEREGWRVRKDGSRFWAHVVVDAIRDETGALVGFAKITRDITERKEAAAALEKANAALFQAQKMEAIGRLTGGVAHDFNNLLAVLSNGLQVLAMQSRTPLDMKMIEGMRRAIDRGASLTQQLLSFARQQPLQADVYDLNALIREFDPMLARAGDRTTHCELRLHSGRALALVDAARFEAALLNLVVNAIDAMPDGGAVTISTNIIDSDREVTATLPAGRYVHISVADTGAGMSHDVLAQAFEPFFTTKPAGKGTGLGLSQVYGFITQSGGDVTISSEEGRGTCVDLYLPSAEANEGVSIPAPSRTERVLLVEDEPDVLGLASELFRSIGYEVVAASSASEAAAILKDRSDIDVVFSDITMPHGISGIELARLVRSDHPKVKVVLTSGYPLAALRAQHGTLHEFAFVHKPYRLADLAKALRG</sequence>
<dbReference type="SMART" id="SM00091">
    <property type="entry name" value="PAS"/>
    <property type="match status" value="1"/>
</dbReference>
<comment type="caution">
    <text evidence="9">The sequence shown here is derived from an EMBL/GenBank/DDBJ whole genome shotgun (WGS) entry which is preliminary data.</text>
</comment>
<dbReference type="Pfam" id="PF00512">
    <property type="entry name" value="HisKA"/>
    <property type="match status" value="1"/>
</dbReference>
<dbReference type="SMART" id="SM00086">
    <property type="entry name" value="PAC"/>
    <property type="match status" value="1"/>
</dbReference>
<dbReference type="PROSITE" id="PS50113">
    <property type="entry name" value="PAC"/>
    <property type="match status" value="1"/>
</dbReference>
<dbReference type="EMBL" id="FCOB02000009">
    <property type="protein sequence ID" value="SAK60757.1"/>
    <property type="molecule type" value="Genomic_DNA"/>
</dbReference>
<dbReference type="PROSITE" id="PS50109">
    <property type="entry name" value="HIS_KIN"/>
    <property type="match status" value="1"/>
</dbReference>
<dbReference type="PANTHER" id="PTHR43065">
    <property type="entry name" value="SENSOR HISTIDINE KINASE"/>
    <property type="match status" value="1"/>
</dbReference>
<reference evidence="9" key="1">
    <citation type="submission" date="2016-01" db="EMBL/GenBank/DDBJ databases">
        <authorList>
            <person name="Peeters C."/>
        </authorList>
    </citation>
    <scope>NUCLEOTIDE SEQUENCE [LARGE SCALE GENOMIC DNA]</scope>
    <source>
        <strain evidence="9">LMG 29326</strain>
    </source>
</reference>
<dbReference type="STRING" id="1777144.AWB83_02279"/>
<dbReference type="SUPFAM" id="SSF47384">
    <property type="entry name" value="Homodimeric domain of signal transducing histidine kinase"/>
    <property type="match status" value="1"/>
</dbReference>
<dbReference type="InterPro" id="IPR035965">
    <property type="entry name" value="PAS-like_dom_sf"/>
</dbReference>
<proteinExistence type="predicted"/>
<dbReference type="Gene3D" id="3.40.50.2300">
    <property type="match status" value="1"/>
</dbReference>
<dbReference type="InterPro" id="IPR003661">
    <property type="entry name" value="HisK_dim/P_dom"/>
</dbReference>
<dbReference type="InterPro" id="IPR001610">
    <property type="entry name" value="PAC"/>
</dbReference>
<dbReference type="PROSITE" id="PS50110">
    <property type="entry name" value="RESPONSE_REGULATORY"/>
    <property type="match status" value="1"/>
</dbReference>
<dbReference type="InterPro" id="IPR036097">
    <property type="entry name" value="HisK_dim/P_sf"/>
</dbReference>
<protein>
    <recommendedName>
        <fullName evidence="2">histidine kinase</fullName>
        <ecNumber evidence="2">2.7.13.3</ecNumber>
    </recommendedName>
</protein>
<dbReference type="SUPFAM" id="SSF55785">
    <property type="entry name" value="PYP-like sensor domain (PAS domain)"/>
    <property type="match status" value="1"/>
</dbReference>
<dbReference type="Pfam" id="PF00072">
    <property type="entry name" value="Response_reg"/>
    <property type="match status" value="1"/>
</dbReference>
<evidence type="ECO:0000256" key="1">
    <source>
        <dbReference type="ARBA" id="ARBA00000085"/>
    </source>
</evidence>
<evidence type="ECO:0000313" key="10">
    <source>
        <dbReference type="Proteomes" id="UP000054978"/>
    </source>
</evidence>
<keyword evidence="9" id="KW-0418">Kinase</keyword>
<dbReference type="Gene3D" id="1.10.287.130">
    <property type="match status" value="1"/>
</dbReference>
<dbReference type="GO" id="GO:0000155">
    <property type="term" value="F:phosphorelay sensor kinase activity"/>
    <property type="evidence" value="ECO:0007669"/>
    <property type="project" value="InterPro"/>
</dbReference>
<dbReference type="InterPro" id="IPR003594">
    <property type="entry name" value="HATPase_dom"/>
</dbReference>
<dbReference type="SUPFAM" id="SSF55874">
    <property type="entry name" value="ATPase domain of HSP90 chaperone/DNA topoisomerase II/histidine kinase"/>
    <property type="match status" value="1"/>
</dbReference>
<dbReference type="InterPro" id="IPR004358">
    <property type="entry name" value="Sig_transdc_His_kin-like_C"/>
</dbReference>